<feature type="domain" description="GTA TIM-barrel-like" evidence="2">
    <location>
        <begin position="475"/>
        <end position="771"/>
    </location>
</feature>
<proteinExistence type="predicted"/>
<evidence type="ECO:0000259" key="2">
    <source>
        <dbReference type="Pfam" id="PF13547"/>
    </source>
</evidence>
<dbReference type="InterPro" id="IPR025195">
    <property type="entry name" value="GTA_TIM_dom"/>
</dbReference>
<evidence type="ECO:0000259" key="3">
    <source>
        <dbReference type="Pfam" id="PF13550"/>
    </source>
</evidence>
<organism evidence="5">
    <name type="scientific">hydrothermal vent metagenome</name>
    <dbReference type="NCBI Taxonomy" id="652676"/>
    <lineage>
        <taxon>unclassified sequences</taxon>
        <taxon>metagenomes</taxon>
        <taxon>ecological metagenomes</taxon>
    </lineage>
</organism>
<dbReference type="InterPro" id="IPR032876">
    <property type="entry name" value="J_dom"/>
</dbReference>
<protein>
    <submittedName>
        <fullName evidence="5">Gene Transfer Agent host specificity protein</fullName>
    </submittedName>
</protein>
<gene>
    <name evidence="5" type="ORF">MNBD_ALPHA07-1484</name>
</gene>
<feature type="domain" description="Tip attachment protein J" evidence="3">
    <location>
        <begin position="829"/>
        <end position="992"/>
    </location>
</feature>
<feature type="region of interest" description="Disordered" evidence="1">
    <location>
        <begin position="95"/>
        <end position="116"/>
    </location>
</feature>
<evidence type="ECO:0000259" key="4">
    <source>
        <dbReference type="Pfam" id="PF23666"/>
    </source>
</evidence>
<dbReference type="SUPFAM" id="SSF51445">
    <property type="entry name" value="(Trans)glycosidases"/>
    <property type="match status" value="1"/>
</dbReference>
<dbReference type="Pfam" id="PF13550">
    <property type="entry name" value="Phage-tail_3"/>
    <property type="match status" value="1"/>
</dbReference>
<name>A0A3B0SL99_9ZZZZ</name>
<sequence length="1339" mass="145453">MATIVLSSVGAAVGGSIGGSVLGISSAAIGRFAGAVIGRSIDQRLLGQGSDVVETGRVDRLRLTGAGEGDAVAQIYGRMRVSGQVIWATEFREDVSTSGGRRGGKGAPKPPTPKQRNFSYSVSLAIALSEGEITHVGRVWADGSEIAPDSLNMRVYRGTMDQLPDPKMEAVEGAGQVPAYRGTAYVVIEDLDLATFGNRVPQFTFEVTRPSQPFQEGYELDPAHGIRAVALLPGSGEYALATTPVNMNFGFGTGGLANVNSPSAKADFATSLDNLTGEIPGCRGASLVVSWFGDDLRSNVATIRPKLEQNEFDSSNMPWQVSGLTRQSAQLVVRDDDDRPVYGGTPADVSVIEAILALQQSGKDVMYYPFILMEQTANNGLPDPYSDAPDQAVLPWRGRITLSKAPGQPGSTDGTAGADAEVAAFFGTAQASDFTIGPVNPVPDPNAPVNGAIELLSFGGTVKQSPITYTGPDEWGYRRFILHQAALCAAVGGVESFCIGSEMRGLTQIRGAGNSFPAVTALIALAAEVRSLLGPDVKISYAADWSEYFGFQPQDGSGDVFFNLDPLWADSNIDFIGIDNYVPLSDWREGQDHLDADFGAIYKLDYLQSNIEGGEGFEWFYHSHEAREAQIRTPIFDGAYEEHWIFRFKDYHGWWLNSHHERVGGVRAGLPTDWIPQSKPFRFTEFGCAAVDKGTNQPNKFVDLKSSESSLPYFSDGQRDELIQHQYLRAMTGYWNDPAHNPVSIEYDEPMIDMEHAHVWAWDARPYPFFPNNRGLWSDGENYSRGHWITGRASARSLASVVDEINIVAGVEHRDLSHLFGHVRGFVVDQVNEARASLQPLQLRYGFDAVERDGILKFELRDGLLDELLDPQFLVRDPELNAVLEETRGAAAETAGRVRLRFIEADGNFEVIAEEAILPDDATHAVSTSEMPLVMTRAEGRQTVERWLSESQVSTDTLRLSLPPSRLQLGAGDIFGLPEDGGTGLFRIDRVEILGNAQRIEAVRIEPESYRPIDISEIPARVRTFTPPTPVTPLFMDLPLMVGDEVPHAPHLAVTAVPWPGTAALYSSDVDANYDLNLIVPAPTPVGLTETVMPHACEGVIDRSDGLIVKMLSGQLESVSDEEFLAGANLCAIGDGTPDGWELFQFRDAQLIGENTYSLSHRLRGQAGTNSANNGAWPIGSIVARMDGTPLQIALAEAKRGLARHYRIGPGARPVDDPSYQHAVLAFDGIGLRPYSPAHLHANAQVSGDINYDWIRRTRIGGDRWDTPEVPLGEETEQYLLRVMQGTTVVREVMVNTPGWTYSAADQATDAISGAFELHVAQMSASFGPGVFAILAQSV</sequence>
<evidence type="ECO:0000313" key="5">
    <source>
        <dbReference type="EMBL" id="VAW01489.1"/>
    </source>
</evidence>
<reference evidence="5" key="1">
    <citation type="submission" date="2018-06" db="EMBL/GenBank/DDBJ databases">
        <authorList>
            <person name="Zhirakovskaya E."/>
        </authorList>
    </citation>
    <scope>NUCLEOTIDE SEQUENCE</scope>
</reference>
<dbReference type="CDD" id="cd19607">
    <property type="entry name" value="GTA_TIM-barrel-like"/>
    <property type="match status" value="1"/>
</dbReference>
<dbReference type="InterPro" id="IPR017853">
    <property type="entry name" value="GH"/>
</dbReference>
<feature type="domain" description="Rcc01698-like C-terminal" evidence="4">
    <location>
        <begin position="1086"/>
        <end position="1183"/>
    </location>
</feature>
<dbReference type="Pfam" id="PF23666">
    <property type="entry name" value="Rcc01698_C"/>
    <property type="match status" value="1"/>
</dbReference>
<dbReference type="Gene3D" id="3.20.20.80">
    <property type="entry name" value="Glycosidases"/>
    <property type="match status" value="1"/>
</dbReference>
<dbReference type="InterPro" id="IPR056490">
    <property type="entry name" value="Rcc01698_C"/>
</dbReference>
<dbReference type="EMBL" id="UOEG01000227">
    <property type="protein sequence ID" value="VAW01489.1"/>
    <property type="molecule type" value="Genomic_DNA"/>
</dbReference>
<accession>A0A3B0SL99</accession>
<dbReference type="Pfam" id="PF13547">
    <property type="entry name" value="GTA_TIM"/>
    <property type="match status" value="1"/>
</dbReference>
<evidence type="ECO:0000256" key="1">
    <source>
        <dbReference type="SAM" id="MobiDB-lite"/>
    </source>
</evidence>